<evidence type="ECO:0000256" key="1">
    <source>
        <dbReference type="SAM" id="MobiDB-lite"/>
    </source>
</evidence>
<keyword evidence="4" id="KW-1185">Reference proteome</keyword>
<feature type="transmembrane region" description="Helical" evidence="2">
    <location>
        <begin position="97"/>
        <end position="121"/>
    </location>
</feature>
<feature type="region of interest" description="Disordered" evidence="1">
    <location>
        <begin position="245"/>
        <end position="269"/>
    </location>
</feature>
<dbReference type="OrthoDB" id="4337793at2"/>
<accession>A0A177HWH4</accession>
<keyword evidence="2" id="KW-1133">Transmembrane helix</keyword>
<dbReference type="STRING" id="1716141.STSP_13610"/>
<name>A0A177HWH4_9ACTN</name>
<feature type="compositionally biased region" description="Polar residues" evidence="1">
    <location>
        <begin position="70"/>
        <end position="84"/>
    </location>
</feature>
<feature type="region of interest" description="Disordered" evidence="1">
    <location>
        <begin position="64"/>
        <end position="88"/>
    </location>
</feature>
<evidence type="ECO:0000256" key="2">
    <source>
        <dbReference type="SAM" id="Phobius"/>
    </source>
</evidence>
<reference evidence="3 4" key="1">
    <citation type="submission" date="2015-12" db="EMBL/GenBank/DDBJ databases">
        <title>Genome sequence of Streptomyces sp. G25.</title>
        <authorList>
            <person name="Poehlein A."/>
            <person name="Roettig A."/>
            <person name="Hiessl S."/>
            <person name="Hauschild P."/>
            <person name="Schauer J."/>
            <person name="Madkour M.H."/>
            <person name="Al-Ansari A.M."/>
            <person name="Almakishah N.H."/>
            <person name="Steinbuechel A."/>
            <person name="Daniel R."/>
        </authorList>
    </citation>
    <scope>NUCLEOTIDE SEQUENCE [LARGE SCALE GENOMIC DNA]</scope>
    <source>
        <strain evidence="4">G25(2015)</strain>
    </source>
</reference>
<dbReference type="AlphaFoldDB" id="A0A177HWH4"/>
<comment type="caution">
    <text evidence="3">The sequence shown here is derived from an EMBL/GenBank/DDBJ whole genome shotgun (WGS) entry which is preliminary data.</text>
</comment>
<dbReference type="Proteomes" id="UP000077381">
    <property type="component" value="Unassembled WGS sequence"/>
</dbReference>
<dbReference type="PATRIC" id="fig|1716141.3.peg.1437"/>
<dbReference type="RefSeq" id="WP_067273431.1">
    <property type="nucleotide sequence ID" value="NZ_LOHS01000049.1"/>
</dbReference>
<keyword evidence="2" id="KW-0812">Transmembrane</keyword>
<protein>
    <submittedName>
        <fullName evidence="3">Uncharacterized protein</fullName>
    </submittedName>
</protein>
<gene>
    <name evidence="3" type="ORF">STSP_13610</name>
</gene>
<evidence type="ECO:0000313" key="3">
    <source>
        <dbReference type="EMBL" id="OAH15253.1"/>
    </source>
</evidence>
<keyword evidence="2" id="KW-0472">Membrane</keyword>
<organism evidence="3 4">
    <name type="scientific">Streptomyces jeddahensis</name>
    <dbReference type="NCBI Taxonomy" id="1716141"/>
    <lineage>
        <taxon>Bacteria</taxon>
        <taxon>Bacillati</taxon>
        <taxon>Actinomycetota</taxon>
        <taxon>Actinomycetes</taxon>
        <taxon>Kitasatosporales</taxon>
        <taxon>Streptomycetaceae</taxon>
        <taxon>Streptomyces</taxon>
    </lineage>
</organism>
<dbReference type="EMBL" id="LOHS01000049">
    <property type="protein sequence ID" value="OAH15253.1"/>
    <property type="molecule type" value="Genomic_DNA"/>
</dbReference>
<proteinExistence type="predicted"/>
<sequence>MTVAGHDDGAEYGSGGDALLAAIMDEPLSGDARADAAFMAEYEKAVADLTALQAQLRGLGDALAAPARHTTGQNRTTPKSTTRAASVPVPGRTRHRFAIALGALAATCVAAVFGGVLWSGLSRGTGDAASSAKEAADSAEGGASLYSPEARIACSRVLVEGTVVSITPRADGDVDVVLKVKRYYRPERSVKEHPTITVTLLGTAREDLKPGVYTLVRVPLLADDRQDWEVGWGVGDARKDIERALPGAKGMECPAGGDRTGGDDAPADS</sequence>
<evidence type="ECO:0000313" key="4">
    <source>
        <dbReference type="Proteomes" id="UP000077381"/>
    </source>
</evidence>